<name>A0A936Z014_9BURK</name>
<dbReference type="EMBL" id="JAEQNE010000003">
    <property type="protein sequence ID" value="MBL0392603.1"/>
    <property type="molecule type" value="Genomic_DNA"/>
</dbReference>
<dbReference type="RefSeq" id="WP_201675220.1">
    <property type="nucleotide sequence ID" value="NZ_JAEQNE010000003.1"/>
</dbReference>
<evidence type="ECO:0000256" key="1">
    <source>
        <dbReference type="SAM" id="SignalP"/>
    </source>
</evidence>
<protein>
    <submittedName>
        <fullName evidence="2">Uncharacterized protein</fullName>
    </submittedName>
</protein>
<accession>A0A936Z014</accession>
<gene>
    <name evidence="2" type="ORF">JJ685_15800</name>
</gene>
<keyword evidence="3" id="KW-1185">Reference proteome</keyword>
<feature type="signal peptide" evidence="1">
    <location>
        <begin position="1"/>
        <end position="21"/>
    </location>
</feature>
<proteinExistence type="predicted"/>
<keyword evidence="1" id="KW-0732">Signal</keyword>
<evidence type="ECO:0000313" key="2">
    <source>
        <dbReference type="EMBL" id="MBL0392603.1"/>
    </source>
</evidence>
<dbReference type="AlphaFoldDB" id="A0A936Z014"/>
<reference evidence="2 3" key="1">
    <citation type="journal article" date="2017" name="Int. J. Syst. Evol. Microbiol.">
        <title>Ramlibacter monticola sp. nov., isolated from forest soil.</title>
        <authorList>
            <person name="Chaudhary D.K."/>
            <person name="Kim J."/>
        </authorList>
    </citation>
    <scope>NUCLEOTIDE SEQUENCE [LARGE SCALE GENOMIC DNA]</scope>
    <source>
        <strain evidence="2 3">KACC 19175</strain>
    </source>
</reference>
<evidence type="ECO:0000313" key="3">
    <source>
        <dbReference type="Proteomes" id="UP000599109"/>
    </source>
</evidence>
<sequence length="106" mass="10709">MKRPNAFLFVAAGLVAGLAFAQQPQGMVKVDLGTVANTVAKNMNVEAEKIPASVQLPVGIAATTCGVPAAKLAPGAGGEMASCQATTTSVVLEEFLGKQLKAAPKQ</sequence>
<organism evidence="2 3">
    <name type="scientific">Ramlibacter monticola</name>
    <dbReference type="NCBI Taxonomy" id="1926872"/>
    <lineage>
        <taxon>Bacteria</taxon>
        <taxon>Pseudomonadati</taxon>
        <taxon>Pseudomonadota</taxon>
        <taxon>Betaproteobacteria</taxon>
        <taxon>Burkholderiales</taxon>
        <taxon>Comamonadaceae</taxon>
        <taxon>Ramlibacter</taxon>
    </lineage>
</organism>
<feature type="chain" id="PRO_5037343052" evidence="1">
    <location>
        <begin position="22"/>
        <end position="106"/>
    </location>
</feature>
<comment type="caution">
    <text evidence="2">The sequence shown here is derived from an EMBL/GenBank/DDBJ whole genome shotgun (WGS) entry which is preliminary data.</text>
</comment>
<dbReference type="Proteomes" id="UP000599109">
    <property type="component" value="Unassembled WGS sequence"/>
</dbReference>